<evidence type="ECO:0000256" key="7">
    <source>
        <dbReference type="PROSITE-ProRule" id="PRU01094"/>
    </source>
</evidence>
<protein>
    <recommendedName>
        <fullName evidence="9">Letm1 RBD domain-containing protein</fullName>
    </recommendedName>
</protein>
<keyword evidence="2 8" id="KW-0812">Transmembrane</keyword>
<dbReference type="OMA" id="WHHFKDE"/>
<feature type="transmembrane region" description="Helical" evidence="8">
    <location>
        <begin position="62"/>
        <end position="85"/>
    </location>
</feature>
<evidence type="ECO:0000256" key="5">
    <source>
        <dbReference type="ARBA" id="ARBA00023128"/>
    </source>
</evidence>
<dbReference type="Proteomes" id="UP000008141">
    <property type="component" value="Unassembled WGS sequence"/>
</dbReference>
<dbReference type="STRING" id="554065.E1Z426"/>
<dbReference type="GeneID" id="17358791"/>
<dbReference type="EMBL" id="GL433836">
    <property type="protein sequence ID" value="EFN58980.1"/>
    <property type="molecule type" value="Genomic_DNA"/>
</dbReference>
<evidence type="ECO:0000313" key="11">
    <source>
        <dbReference type="Proteomes" id="UP000008141"/>
    </source>
</evidence>
<name>E1Z426_CHLVA</name>
<dbReference type="InterPro" id="IPR033122">
    <property type="entry name" value="LETM1-like_RBD"/>
</dbReference>
<keyword evidence="3" id="KW-0999">Mitochondrion inner membrane</keyword>
<comment type="subcellular location">
    <subcellularLocation>
        <location evidence="1">Mitochondrion inner membrane</location>
        <topology evidence="1">Single-pass membrane protein</topology>
    </subcellularLocation>
</comment>
<dbReference type="KEGG" id="cvr:CHLNCDRAFT_19302"/>
<dbReference type="eggNOG" id="KOG1043">
    <property type="taxonomic scope" value="Eukaryota"/>
</dbReference>
<keyword evidence="6 8" id="KW-0472">Membrane</keyword>
<organism evidence="11">
    <name type="scientific">Chlorella variabilis</name>
    <name type="common">Green alga</name>
    <dbReference type="NCBI Taxonomy" id="554065"/>
    <lineage>
        <taxon>Eukaryota</taxon>
        <taxon>Viridiplantae</taxon>
        <taxon>Chlorophyta</taxon>
        <taxon>core chlorophytes</taxon>
        <taxon>Trebouxiophyceae</taxon>
        <taxon>Chlorellales</taxon>
        <taxon>Chlorellaceae</taxon>
        <taxon>Chlorella clade</taxon>
        <taxon>Chlorella</taxon>
    </lineage>
</organism>
<accession>E1Z426</accession>
<keyword evidence="11" id="KW-1185">Reference proteome</keyword>
<evidence type="ECO:0000256" key="2">
    <source>
        <dbReference type="ARBA" id="ARBA00022692"/>
    </source>
</evidence>
<evidence type="ECO:0000256" key="8">
    <source>
        <dbReference type="SAM" id="Phobius"/>
    </source>
</evidence>
<proteinExistence type="predicted"/>
<dbReference type="Pfam" id="PF07766">
    <property type="entry name" value="LETM1_RBD"/>
    <property type="match status" value="1"/>
</dbReference>
<dbReference type="PANTHER" id="PTHR14009:SF1">
    <property type="entry name" value="MITOCHONDRIAL PROTON_CALCIUM EXCHANGER PROTEIN"/>
    <property type="match status" value="1"/>
</dbReference>
<dbReference type="AlphaFoldDB" id="E1Z426"/>
<dbReference type="PANTHER" id="PTHR14009">
    <property type="entry name" value="LEUCINE ZIPPER-EF-HAND CONTAINING TRANSMEMBRANE PROTEIN"/>
    <property type="match status" value="1"/>
</dbReference>
<feature type="domain" description="Letm1 RBD" evidence="9">
    <location>
        <begin position="108"/>
        <end position="304"/>
    </location>
</feature>
<evidence type="ECO:0000313" key="10">
    <source>
        <dbReference type="EMBL" id="EFN58980.1"/>
    </source>
</evidence>
<evidence type="ECO:0000256" key="1">
    <source>
        <dbReference type="ARBA" id="ARBA00004434"/>
    </source>
</evidence>
<dbReference type="GO" id="GO:0030003">
    <property type="term" value="P:intracellular monoatomic cation homeostasis"/>
    <property type="evidence" value="ECO:0007669"/>
    <property type="project" value="TreeGrafter"/>
</dbReference>
<keyword evidence="5 7" id="KW-0496">Mitochondrion</keyword>
<evidence type="ECO:0000259" key="9">
    <source>
        <dbReference type="PROSITE" id="PS51758"/>
    </source>
</evidence>
<evidence type="ECO:0000256" key="3">
    <source>
        <dbReference type="ARBA" id="ARBA00022792"/>
    </source>
</evidence>
<dbReference type="GO" id="GO:0005743">
    <property type="term" value="C:mitochondrial inner membrane"/>
    <property type="evidence" value="ECO:0007669"/>
    <property type="project" value="UniProtKB-SubCell"/>
</dbReference>
<dbReference type="PROSITE" id="PS51758">
    <property type="entry name" value="LETM1_RBD"/>
    <property type="match status" value="1"/>
</dbReference>
<dbReference type="InterPro" id="IPR044202">
    <property type="entry name" value="LETM1/MDM38-like"/>
</dbReference>
<reference evidence="10 11" key="1">
    <citation type="journal article" date="2010" name="Plant Cell">
        <title>The Chlorella variabilis NC64A genome reveals adaptation to photosymbiosis, coevolution with viruses, and cryptic sex.</title>
        <authorList>
            <person name="Blanc G."/>
            <person name="Duncan G."/>
            <person name="Agarkova I."/>
            <person name="Borodovsky M."/>
            <person name="Gurnon J."/>
            <person name="Kuo A."/>
            <person name="Lindquist E."/>
            <person name="Lucas S."/>
            <person name="Pangilinan J."/>
            <person name="Polle J."/>
            <person name="Salamov A."/>
            <person name="Terry A."/>
            <person name="Yamada T."/>
            <person name="Dunigan D.D."/>
            <person name="Grigoriev I.V."/>
            <person name="Claverie J.M."/>
            <person name="Van Etten J.L."/>
        </authorList>
    </citation>
    <scope>NUCLEOTIDE SEQUENCE [LARGE SCALE GENOMIC DNA]</scope>
    <source>
        <strain evidence="10 11">NC64A</strain>
    </source>
</reference>
<dbReference type="GO" id="GO:0043022">
    <property type="term" value="F:ribosome binding"/>
    <property type="evidence" value="ECO:0007669"/>
    <property type="project" value="InterPro"/>
</dbReference>
<dbReference type="OrthoDB" id="275278at2759"/>
<gene>
    <name evidence="10" type="ORF">CHLNCDRAFT_19302</name>
</gene>
<evidence type="ECO:0000256" key="4">
    <source>
        <dbReference type="ARBA" id="ARBA00022989"/>
    </source>
</evidence>
<evidence type="ECO:0000256" key="6">
    <source>
        <dbReference type="ARBA" id="ARBA00023136"/>
    </source>
</evidence>
<keyword evidence="4 8" id="KW-1133">Transmembrane helix</keyword>
<sequence length="304" mass="35093">MQRATYSRWWTVIKKEAKHYWVGTKLLAADAKIASRLVAKIVHGRTLSRRERAQLTRTSADLFRLVPMLVFVVIPFMELLLPVALKLFPNMLPSTFEDKLKKEEEMKRRIGARMELARFLQDTVAEMASDMQKSRSGETATSAEELYRFMQRLRAGEDVPVSELLRFSKLFNDELTLDNLERYGLVSLCRFVGIQPFGTDAFLRARLRRHLLEIKEDDQDIQQEGLESLTEDELRQACRARGMRAPFGEGAAEFMRQQLAEWIDWSLNKHLPSSLLLLSRAFTVTQPLGRGPRAVDVKSLRHAR</sequence>
<dbReference type="InParanoid" id="E1Z426"/>
<dbReference type="RefSeq" id="XP_005851082.1">
    <property type="nucleotide sequence ID" value="XM_005851020.1"/>
</dbReference>